<dbReference type="GO" id="GO:0015369">
    <property type="term" value="F:calcium:proton antiporter activity"/>
    <property type="evidence" value="ECO:0007669"/>
    <property type="project" value="TreeGrafter"/>
</dbReference>
<feature type="transmembrane region" description="Helical" evidence="17">
    <location>
        <begin position="401"/>
        <end position="417"/>
    </location>
</feature>
<dbReference type="SMART" id="SM00054">
    <property type="entry name" value="EFh"/>
    <property type="match status" value="2"/>
</dbReference>
<evidence type="ECO:0000256" key="15">
    <source>
        <dbReference type="ARBA" id="ARBA00023136"/>
    </source>
</evidence>
<dbReference type="Pfam" id="PF01699">
    <property type="entry name" value="Na_Ca_ex"/>
    <property type="match status" value="1"/>
</dbReference>
<keyword evidence="13" id="KW-0915">Sodium</keyword>
<accession>A0A6A1VFI9</accession>
<comment type="caution">
    <text evidence="19">The sequence shown here is derived from an EMBL/GenBank/DDBJ whole genome shotgun (WGS) entry which is preliminary data.</text>
</comment>
<feature type="transmembrane region" description="Helical" evidence="17">
    <location>
        <begin position="298"/>
        <end position="317"/>
    </location>
</feature>
<evidence type="ECO:0000256" key="7">
    <source>
        <dbReference type="ARBA" id="ARBA00022692"/>
    </source>
</evidence>
<keyword evidence="16" id="KW-0739">Sodium transport</keyword>
<evidence type="ECO:0000256" key="11">
    <source>
        <dbReference type="ARBA" id="ARBA00022989"/>
    </source>
</evidence>
<evidence type="ECO:0000313" key="19">
    <source>
        <dbReference type="EMBL" id="KAB1209860.1"/>
    </source>
</evidence>
<keyword evidence="3" id="KW-0813">Transport</keyword>
<evidence type="ECO:0000256" key="9">
    <source>
        <dbReference type="ARBA" id="ARBA00022737"/>
    </source>
</evidence>
<evidence type="ECO:0000256" key="14">
    <source>
        <dbReference type="ARBA" id="ARBA00023065"/>
    </source>
</evidence>
<dbReference type="GO" id="GO:0005886">
    <property type="term" value="C:plasma membrane"/>
    <property type="evidence" value="ECO:0007669"/>
    <property type="project" value="UniProtKB-SubCell"/>
</dbReference>
<keyword evidence="15 17" id="KW-0472">Membrane</keyword>
<dbReference type="OrthoDB" id="26525at2759"/>
<sequence length="450" mass="49587">MSGVTSGLSGSTETAQSQVSVGMGLLAGSTVMLLTLLWGTCLVVGKCDLEDSVAVDQKDTKVFSLTGSGVSTDIWTAYAARIMIFSTIPFIIVQLPQVFQATSLSRIAILISLIVSISLFIAYSLYQIFQPWIQKRKLAYAKHKHLVSGILRNLKMMALGRLFKEDGEPNTEVIEKMFKTIDANSDGYLSAAELRALIIGMQLEDIDTDINDAVAEVMEDFDKSQSSQLDVEEFVAGISRWLKQARRSAASGSVEKDLSIRLLNNFHQQTQKEQDRVGDQNDEVVESIQDAKWHSFKAVLMLLLGTAIAAVTADPLVDAVEDFSTATSIPSFFVSFVILPFASSSEIVSALIFAGKKKRRMASLMYSEIYGSVTMSNILSLAVFLGLVYFRDLTWDFSSEVLVILLVCILMGLIASFRTTFPLWISLVACMLYPLSLVLVYILNYIVGWS</sequence>
<dbReference type="GO" id="GO:0006874">
    <property type="term" value="P:intracellular calcium ion homeostasis"/>
    <property type="evidence" value="ECO:0007669"/>
    <property type="project" value="TreeGrafter"/>
</dbReference>
<evidence type="ECO:0000256" key="16">
    <source>
        <dbReference type="ARBA" id="ARBA00023201"/>
    </source>
</evidence>
<keyword evidence="14" id="KW-0406">Ion transport</keyword>
<comment type="similarity">
    <text evidence="2">Belongs to the Ca(2+):cation antiporter (CaCA) (TC 2.A.19) family.</text>
</comment>
<keyword evidence="20" id="KW-1185">Reference proteome</keyword>
<evidence type="ECO:0000256" key="4">
    <source>
        <dbReference type="ARBA" id="ARBA00022449"/>
    </source>
</evidence>
<dbReference type="EMBL" id="RXIC02000024">
    <property type="protein sequence ID" value="KAB1209860.1"/>
    <property type="molecule type" value="Genomic_DNA"/>
</dbReference>
<dbReference type="AlphaFoldDB" id="A0A6A1VFI9"/>
<keyword evidence="12" id="KW-0346">Stress response</keyword>
<keyword evidence="7 17" id="KW-0812">Transmembrane</keyword>
<feature type="transmembrane region" description="Helical" evidence="17">
    <location>
        <begin position="366"/>
        <end position="389"/>
    </location>
</feature>
<dbReference type="PANTHER" id="PTHR31503:SF45">
    <property type="entry name" value="SODIUM_CALCIUM EXCHANGER NCL-LIKE"/>
    <property type="match status" value="1"/>
</dbReference>
<proteinExistence type="inferred from homology"/>
<keyword evidence="4" id="KW-0050">Antiport</keyword>
<evidence type="ECO:0000256" key="3">
    <source>
        <dbReference type="ARBA" id="ARBA00022448"/>
    </source>
</evidence>
<name>A0A6A1VFI9_9ROSI</name>
<feature type="domain" description="EF-hand" evidence="18">
    <location>
        <begin position="209"/>
        <end position="244"/>
    </location>
</feature>
<keyword evidence="9" id="KW-0677">Repeat</keyword>
<evidence type="ECO:0000256" key="5">
    <source>
        <dbReference type="ARBA" id="ARBA00022475"/>
    </source>
</evidence>
<dbReference type="FunFam" id="1.20.1420.30:FF:000019">
    <property type="entry name" value="Sodium/calcium exchanger NCL2"/>
    <property type="match status" value="1"/>
</dbReference>
<evidence type="ECO:0000313" key="20">
    <source>
        <dbReference type="Proteomes" id="UP000516437"/>
    </source>
</evidence>
<keyword evidence="11 17" id="KW-1133">Transmembrane helix</keyword>
<evidence type="ECO:0000256" key="13">
    <source>
        <dbReference type="ARBA" id="ARBA00023053"/>
    </source>
</evidence>
<dbReference type="InterPro" id="IPR011992">
    <property type="entry name" value="EF-hand-dom_pair"/>
</dbReference>
<evidence type="ECO:0000256" key="12">
    <source>
        <dbReference type="ARBA" id="ARBA00023016"/>
    </source>
</evidence>
<protein>
    <recommendedName>
        <fullName evidence="18">EF-hand domain-containing protein</fullName>
    </recommendedName>
</protein>
<feature type="transmembrane region" description="Helical" evidence="17">
    <location>
        <begin position="20"/>
        <end position="44"/>
    </location>
</feature>
<dbReference type="GO" id="GO:0005509">
    <property type="term" value="F:calcium ion binding"/>
    <property type="evidence" value="ECO:0007669"/>
    <property type="project" value="InterPro"/>
</dbReference>
<dbReference type="InterPro" id="IPR002048">
    <property type="entry name" value="EF_hand_dom"/>
</dbReference>
<evidence type="ECO:0000256" key="10">
    <source>
        <dbReference type="ARBA" id="ARBA00022837"/>
    </source>
</evidence>
<dbReference type="InterPro" id="IPR004713">
    <property type="entry name" value="CaH_exchang"/>
</dbReference>
<dbReference type="PROSITE" id="PS00018">
    <property type="entry name" value="EF_HAND_1"/>
    <property type="match status" value="1"/>
</dbReference>
<dbReference type="PANTHER" id="PTHR31503">
    <property type="entry name" value="VACUOLAR CALCIUM ION TRANSPORTER"/>
    <property type="match status" value="1"/>
</dbReference>
<gene>
    <name evidence="19" type="ORF">CJ030_MR6G004342</name>
</gene>
<evidence type="ECO:0000256" key="2">
    <source>
        <dbReference type="ARBA" id="ARBA00008170"/>
    </source>
</evidence>
<dbReference type="Pfam" id="PF13499">
    <property type="entry name" value="EF-hand_7"/>
    <property type="match status" value="1"/>
</dbReference>
<dbReference type="SUPFAM" id="SSF47473">
    <property type="entry name" value="EF-hand"/>
    <property type="match status" value="1"/>
</dbReference>
<dbReference type="Proteomes" id="UP000516437">
    <property type="component" value="Chromosome 6"/>
</dbReference>
<keyword evidence="10" id="KW-0106">Calcium</keyword>
<evidence type="ECO:0000256" key="1">
    <source>
        <dbReference type="ARBA" id="ARBA00004651"/>
    </source>
</evidence>
<dbReference type="InterPro" id="IPR004837">
    <property type="entry name" value="NaCa_Exmemb"/>
</dbReference>
<dbReference type="CDD" id="cd00051">
    <property type="entry name" value="EFh"/>
    <property type="match status" value="1"/>
</dbReference>
<feature type="transmembrane region" description="Helical" evidence="17">
    <location>
        <begin position="329"/>
        <end position="354"/>
    </location>
</feature>
<comment type="subcellular location">
    <subcellularLocation>
        <location evidence="1">Cell membrane</location>
        <topology evidence="1">Multi-pass membrane protein</topology>
    </subcellularLocation>
</comment>
<evidence type="ECO:0000259" key="18">
    <source>
        <dbReference type="PROSITE" id="PS50222"/>
    </source>
</evidence>
<keyword evidence="6" id="KW-0109">Calcium transport</keyword>
<feature type="transmembrane region" description="Helical" evidence="17">
    <location>
        <begin position="107"/>
        <end position="126"/>
    </location>
</feature>
<evidence type="ECO:0000256" key="6">
    <source>
        <dbReference type="ARBA" id="ARBA00022568"/>
    </source>
</evidence>
<keyword evidence="5" id="KW-1003">Cell membrane</keyword>
<evidence type="ECO:0000256" key="8">
    <source>
        <dbReference type="ARBA" id="ARBA00022723"/>
    </source>
</evidence>
<dbReference type="PROSITE" id="PS50222">
    <property type="entry name" value="EF_HAND_2"/>
    <property type="match status" value="2"/>
</dbReference>
<feature type="domain" description="EF-hand" evidence="18">
    <location>
        <begin position="169"/>
        <end position="204"/>
    </location>
</feature>
<feature type="transmembrane region" description="Helical" evidence="17">
    <location>
        <begin position="424"/>
        <end position="447"/>
    </location>
</feature>
<reference evidence="19 20" key="1">
    <citation type="journal article" date="2019" name="Plant Biotechnol. J.">
        <title>The red bayberry genome and genetic basis of sex determination.</title>
        <authorList>
            <person name="Jia H.M."/>
            <person name="Jia H.J."/>
            <person name="Cai Q.L."/>
            <person name="Wang Y."/>
            <person name="Zhao H.B."/>
            <person name="Yang W.F."/>
            <person name="Wang G.Y."/>
            <person name="Li Y.H."/>
            <person name="Zhan D.L."/>
            <person name="Shen Y.T."/>
            <person name="Niu Q.F."/>
            <person name="Chang L."/>
            <person name="Qiu J."/>
            <person name="Zhao L."/>
            <person name="Xie H.B."/>
            <person name="Fu W.Y."/>
            <person name="Jin J."/>
            <person name="Li X.W."/>
            <person name="Jiao Y."/>
            <person name="Zhou C.C."/>
            <person name="Tu T."/>
            <person name="Chai C.Y."/>
            <person name="Gao J.L."/>
            <person name="Fan L.J."/>
            <person name="van de Weg E."/>
            <person name="Wang J.Y."/>
            <person name="Gao Z.S."/>
        </authorList>
    </citation>
    <scope>NUCLEOTIDE SEQUENCE [LARGE SCALE GENOMIC DNA]</scope>
    <source>
        <tissue evidence="19">Leaves</tissue>
    </source>
</reference>
<evidence type="ECO:0000256" key="17">
    <source>
        <dbReference type="SAM" id="Phobius"/>
    </source>
</evidence>
<organism evidence="19 20">
    <name type="scientific">Morella rubra</name>
    <name type="common">Chinese bayberry</name>
    <dbReference type="NCBI Taxonomy" id="262757"/>
    <lineage>
        <taxon>Eukaryota</taxon>
        <taxon>Viridiplantae</taxon>
        <taxon>Streptophyta</taxon>
        <taxon>Embryophyta</taxon>
        <taxon>Tracheophyta</taxon>
        <taxon>Spermatophyta</taxon>
        <taxon>Magnoliopsida</taxon>
        <taxon>eudicotyledons</taxon>
        <taxon>Gunneridae</taxon>
        <taxon>Pentapetalae</taxon>
        <taxon>rosids</taxon>
        <taxon>fabids</taxon>
        <taxon>Fagales</taxon>
        <taxon>Myricaceae</taxon>
        <taxon>Morella</taxon>
    </lineage>
</organism>
<dbReference type="Gene3D" id="1.10.238.10">
    <property type="entry name" value="EF-hand"/>
    <property type="match status" value="1"/>
</dbReference>
<dbReference type="InterPro" id="IPR018247">
    <property type="entry name" value="EF_Hand_1_Ca_BS"/>
</dbReference>
<dbReference type="GO" id="GO:0006814">
    <property type="term" value="P:sodium ion transport"/>
    <property type="evidence" value="ECO:0007669"/>
    <property type="project" value="UniProtKB-KW"/>
</dbReference>
<keyword evidence="8" id="KW-0479">Metal-binding</keyword>